<dbReference type="Gene3D" id="2.40.30.10">
    <property type="entry name" value="Translation factors"/>
    <property type="match status" value="1"/>
</dbReference>
<keyword evidence="2" id="KW-0285">Flavoprotein</keyword>
<protein>
    <submittedName>
        <fullName evidence="11">Ferredoxin reductase</fullName>
    </submittedName>
</protein>
<dbReference type="PRINTS" id="PR00371">
    <property type="entry name" value="FPNCR"/>
</dbReference>
<dbReference type="CDD" id="cd06216">
    <property type="entry name" value="FNR_iron_sulfur_binding_2"/>
    <property type="match status" value="1"/>
</dbReference>
<dbReference type="InterPro" id="IPR036010">
    <property type="entry name" value="2Fe-2S_ferredoxin-like_sf"/>
</dbReference>
<dbReference type="InterPro" id="IPR012675">
    <property type="entry name" value="Beta-grasp_dom_sf"/>
</dbReference>
<dbReference type="Pfam" id="PF00970">
    <property type="entry name" value="FAD_binding_6"/>
    <property type="match status" value="1"/>
</dbReference>
<dbReference type="Pfam" id="PF00175">
    <property type="entry name" value="NAD_binding_1"/>
    <property type="match status" value="1"/>
</dbReference>
<keyword evidence="12" id="KW-1185">Reference proteome</keyword>
<comment type="caution">
    <text evidence="11">The sequence shown here is derived from an EMBL/GenBank/DDBJ whole genome shotgun (WGS) entry which is preliminary data.</text>
</comment>
<dbReference type="GO" id="GO:0016491">
    <property type="term" value="F:oxidoreductase activity"/>
    <property type="evidence" value="ECO:0007669"/>
    <property type="project" value="UniProtKB-KW"/>
</dbReference>
<dbReference type="SUPFAM" id="SSF63380">
    <property type="entry name" value="Riboflavin synthase domain-like"/>
    <property type="match status" value="1"/>
</dbReference>
<organism evidence="11 12">
    <name type="scientific">Corynebacterium uropygiale</name>
    <dbReference type="NCBI Taxonomy" id="1775911"/>
    <lineage>
        <taxon>Bacteria</taxon>
        <taxon>Bacillati</taxon>
        <taxon>Actinomycetota</taxon>
        <taxon>Actinomycetes</taxon>
        <taxon>Mycobacteriales</taxon>
        <taxon>Corynebacteriaceae</taxon>
        <taxon>Corynebacterium</taxon>
    </lineage>
</organism>
<sequence>MRTRTRDGLANVRHVLRRFTSPLLPDDYTQLINPLWSQRELRGRILSVERGAHDTVHLRIAPGWGVPVDFHAGQYIGIGVPVDGRFVWRSYSLTTAPETSDGIFAITVRAVERGKLSTHLVRTMPSGQPIRLAAPAGDFHLTDPLPPRLAFISAGTGITPVVSMLRSLRERGLESDVAVVHSVHSREDLLFEEDLRAWDATIRITSEEGRLGPEDLHALIPDLPSRVIYACGPGAMLTDLEEWAKAHDADIRTERFVLDRDSDAQGGTVRFLRGGTEERAVREVDGSTTLLEAGEDAGVNLPFGCRMGICQTCVRPVLEGEVRNLRTGETHGPGERIQTCICVPAGPVSLDV</sequence>
<reference evidence="11" key="1">
    <citation type="submission" date="2022-01" db="EMBL/GenBank/DDBJ databases">
        <title>Corynebacterium sp. nov isolated from isolated from the feces of the greater white-fronted geese (Anser albifrons) at Poyang Lake, PR China.</title>
        <authorList>
            <person name="Liu Q."/>
        </authorList>
    </citation>
    <scope>NUCLEOTIDE SEQUENCE</scope>
    <source>
        <strain evidence="11">JCM 32435</strain>
    </source>
</reference>
<feature type="domain" description="FAD-binding FR-type" evidence="10">
    <location>
        <begin position="38"/>
        <end position="142"/>
    </location>
</feature>
<dbReference type="PRINTS" id="PR00410">
    <property type="entry name" value="PHEHYDRXLASE"/>
</dbReference>
<dbReference type="PROSITE" id="PS51384">
    <property type="entry name" value="FAD_FR"/>
    <property type="match status" value="1"/>
</dbReference>
<gene>
    <name evidence="11" type="ORF">L1O03_02655</name>
</gene>
<dbReference type="Proteomes" id="UP001139336">
    <property type="component" value="Unassembled WGS sequence"/>
</dbReference>
<comment type="cofactor">
    <cofactor evidence="1">
        <name>FAD</name>
        <dbReference type="ChEBI" id="CHEBI:57692"/>
    </cofactor>
</comment>
<dbReference type="InterPro" id="IPR039261">
    <property type="entry name" value="FNR_nucleotide-bd"/>
</dbReference>
<evidence type="ECO:0000256" key="5">
    <source>
        <dbReference type="ARBA" id="ARBA00022827"/>
    </source>
</evidence>
<accession>A0A9X1TZT4</accession>
<evidence type="ECO:0000256" key="2">
    <source>
        <dbReference type="ARBA" id="ARBA00022630"/>
    </source>
</evidence>
<dbReference type="InterPro" id="IPR001041">
    <property type="entry name" value="2Fe-2S_ferredoxin-type"/>
</dbReference>
<dbReference type="PROSITE" id="PS51085">
    <property type="entry name" value="2FE2S_FER_2"/>
    <property type="match status" value="1"/>
</dbReference>
<keyword evidence="5" id="KW-0274">FAD</keyword>
<dbReference type="InterPro" id="IPR001433">
    <property type="entry name" value="OxRdtase_FAD/NAD-bd"/>
</dbReference>
<dbReference type="SUPFAM" id="SSF54292">
    <property type="entry name" value="2Fe-2S ferredoxin-like"/>
    <property type="match status" value="1"/>
</dbReference>
<dbReference type="EMBL" id="JAKGSI010000001">
    <property type="protein sequence ID" value="MCF4006079.1"/>
    <property type="molecule type" value="Genomic_DNA"/>
</dbReference>
<dbReference type="GO" id="GO:0051537">
    <property type="term" value="F:2 iron, 2 sulfur cluster binding"/>
    <property type="evidence" value="ECO:0007669"/>
    <property type="project" value="UniProtKB-KW"/>
</dbReference>
<keyword evidence="3" id="KW-0001">2Fe-2S</keyword>
<evidence type="ECO:0000256" key="8">
    <source>
        <dbReference type="ARBA" id="ARBA00023014"/>
    </source>
</evidence>
<dbReference type="CDD" id="cd00207">
    <property type="entry name" value="fer2"/>
    <property type="match status" value="1"/>
</dbReference>
<name>A0A9X1TZT4_9CORY</name>
<proteinExistence type="predicted"/>
<dbReference type="InterPro" id="IPR008333">
    <property type="entry name" value="Cbr1-like_FAD-bd_dom"/>
</dbReference>
<dbReference type="PANTHER" id="PTHR47354">
    <property type="entry name" value="NADH OXIDOREDUCTASE HCR"/>
    <property type="match status" value="1"/>
</dbReference>
<feature type="domain" description="2Fe-2S ferredoxin-type" evidence="9">
    <location>
        <begin position="267"/>
        <end position="352"/>
    </location>
</feature>
<dbReference type="Gene3D" id="3.40.50.80">
    <property type="entry name" value="Nucleotide-binding domain of ferredoxin-NADP reductase (FNR) module"/>
    <property type="match status" value="1"/>
</dbReference>
<evidence type="ECO:0000256" key="7">
    <source>
        <dbReference type="ARBA" id="ARBA00023004"/>
    </source>
</evidence>
<evidence type="ECO:0000313" key="11">
    <source>
        <dbReference type="EMBL" id="MCF4006079.1"/>
    </source>
</evidence>
<keyword evidence="4" id="KW-0479">Metal-binding</keyword>
<dbReference type="InterPro" id="IPR001709">
    <property type="entry name" value="Flavoprot_Pyr_Nucl_cyt_Rdtase"/>
</dbReference>
<keyword evidence="8" id="KW-0411">Iron-sulfur</keyword>
<evidence type="ECO:0000259" key="10">
    <source>
        <dbReference type="PROSITE" id="PS51384"/>
    </source>
</evidence>
<keyword evidence="7" id="KW-0408">Iron</keyword>
<evidence type="ECO:0000256" key="4">
    <source>
        <dbReference type="ARBA" id="ARBA00022723"/>
    </source>
</evidence>
<keyword evidence="6" id="KW-0560">Oxidoreductase</keyword>
<dbReference type="InterPro" id="IPR017927">
    <property type="entry name" value="FAD-bd_FR_type"/>
</dbReference>
<evidence type="ECO:0000259" key="9">
    <source>
        <dbReference type="PROSITE" id="PS51085"/>
    </source>
</evidence>
<dbReference type="Pfam" id="PF00111">
    <property type="entry name" value="Fer2"/>
    <property type="match status" value="1"/>
</dbReference>
<dbReference type="SUPFAM" id="SSF52343">
    <property type="entry name" value="Ferredoxin reductase-like, C-terminal NADP-linked domain"/>
    <property type="match status" value="1"/>
</dbReference>
<dbReference type="AlphaFoldDB" id="A0A9X1TZT4"/>
<evidence type="ECO:0000256" key="3">
    <source>
        <dbReference type="ARBA" id="ARBA00022714"/>
    </source>
</evidence>
<dbReference type="GO" id="GO:0046872">
    <property type="term" value="F:metal ion binding"/>
    <property type="evidence" value="ECO:0007669"/>
    <property type="project" value="UniProtKB-KW"/>
</dbReference>
<evidence type="ECO:0000256" key="6">
    <source>
        <dbReference type="ARBA" id="ARBA00023002"/>
    </source>
</evidence>
<dbReference type="PANTHER" id="PTHR47354:SF6">
    <property type="entry name" value="NADH OXIDOREDUCTASE HCR"/>
    <property type="match status" value="1"/>
</dbReference>
<evidence type="ECO:0000313" key="12">
    <source>
        <dbReference type="Proteomes" id="UP001139336"/>
    </source>
</evidence>
<dbReference type="Gene3D" id="3.10.20.30">
    <property type="match status" value="1"/>
</dbReference>
<dbReference type="RefSeq" id="WP_236117856.1">
    <property type="nucleotide sequence ID" value="NZ_JAKGSI010000001.1"/>
</dbReference>
<evidence type="ECO:0000256" key="1">
    <source>
        <dbReference type="ARBA" id="ARBA00001974"/>
    </source>
</evidence>
<dbReference type="InterPro" id="IPR017938">
    <property type="entry name" value="Riboflavin_synthase-like_b-brl"/>
</dbReference>
<dbReference type="InterPro" id="IPR050415">
    <property type="entry name" value="MRET"/>
</dbReference>